<evidence type="ECO:0000313" key="2">
    <source>
        <dbReference type="EMBL" id="OTX84900.1"/>
    </source>
</evidence>
<reference evidence="2 3" key="1">
    <citation type="submission" date="2016-10" db="EMBL/GenBank/DDBJ databases">
        <title>Comparative genomics of Bacillus thuringiensis reveals a path to pathogens against multiple invertebrate hosts.</title>
        <authorList>
            <person name="Zheng J."/>
            <person name="Gao Q."/>
            <person name="Liu H."/>
            <person name="Peng D."/>
            <person name="Ruan L."/>
            <person name="Sun M."/>
        </authorList>
    </citation>
    <scope>NUCLEOTIDE SEQUENCE [LARGE SCALE GENOMIC DNA]</scope>
    <source>
        <strain evidence="2">BGSC 4BK1</strain>
    </source>
</reference>
<dbReference type="EMBL" id="NFDE01000063">
    <property type="protein sequence ID" value="OTX84900.1"/>
    <property type="molecule type" value="Genomic_DNA"/>
</dbReference>
<feature type="transmembrane region" description="Helical" evidence="1">
    <location>
        <begin position="12"/>
        <end position="33"/>
    </location>
</feature>
<comment type="caution">
    <text evidence="2">The sequence shown here is derived from an EMBL/GenBank/DDBJ whole genome shotgun (WGS) entry which is preliminary data.</text>
</comment>
<keyword evidence="1" id="KW-0812">Transmembrane</keyword>
<keyword evidence="1" id="KW-0472">Membrane</keyword>
<proteinExistence type="predicted"/>
<protein>
    <submittedName>
        <fullName evidence="2">Uncharacterized protein</fullName>
    </submittedName>
</protein>
<name>A0A242Z034_9BACI</name>
<dbReference type="RefSeq" id="WP_086423069.1">
    <property type="nucleotide sequence ID" value="NZ_NFDE01000063.1"/>
</dbReference>
<gene>
    <name evidence="2" type="ORF">BK730_24305</name>
</gene>
<dbReference type="Proteomes" id="UP000194945">
    <property type="component" value="Unassembled WGS sequence"/>
</dbReference>
<dbReference type="AlphaFoldDB" id="A0A242Z034"/>
<sequence length="131" mass="14658">MSKSNEKTNIHFVMSFAIILISIVIGLSIFPGIKSSIAEFQMEEETLEKGKLVNAKVIDKKFIEGDAGIPAMGVPGSPAKYLLTLYANDQTQVVDVKNNFFKKIDVGDEIKAYEYKDHLSLEQDKRKSGWD</sequence>
<evidence type="ECO:0000313" key="3">
    <source>
        <dbReference type="Proteomes" id="UP000194945"/>
    </source>
</evidence>
<organism evidence="2 3">
    <name type="scientific">Bacillus wiedmannii</name>
    <dbReference type="NCBI Taxonomy" id="1890302"/>
    <lineage>
        <taxon>Bacteria</taxon>
        <taxon>Bacillati</taxon>
        <taxon>Bacillota</taxon>
        <taxon>Bacilli</taxon>
        <taxon>Bacillales</taxon>
        <taxon>Bacillaceae</taxon>
        <taxon>Bacillus</taxon>
        <taxon>Bacillus cereus group</taxon>
    </lineage>
</organism>
<evidence type="ECO:0000256" key="1">
    <source>
        <dbReference type="SAM" id="Phobius"/>
    </source>
</evidence>
<keyword evidence="1" id="KW-1133">Transmembrane helix</keyword>
<accession>A0A242Z034</accession>